<organism evidence="2 3">
    <name type="scientific">Gossypium australe</name>
    <dbReference type="NCBI Taxonomy" id="47621"/>
    <lineage>
        <taxon>Eukaryota</taxon>
        <taxon>Viridiplantae</taxon>
        <taxon>Streptophyta</taxon>
        <taxon>Embryophyta</taxon>
        <taxon>Tracheophyta</taxon>
        <taxon>Spermatophyta</taxon>
        <taxon>Magnoliopsida</taxon>
        <taxon>eudicotyledons</taxon>
        <taxon>Gunneridae</taxon>
        <taxon>Pentapetalae</taxon>
        <taxon>rosids</taxon>
        <taxon>malvids</taxon>
        <taxon>Malvales</taxon>
        <taxon>Malvaceae</taxon>
        <taxon>Malvoideae</taxon>
        <taxon>Gossypium</taxon>
    </lineage>
</organism>
<sequence length="143" mass="16399">MVEEYTTLLCCPRVQVDKAYFRAANDLILAHLDEKKKIDVFVLCIYGLVIFPKVLKHVDEVVTDLFDRLDKGVTPLSAILAETFRSLNAFGGLMKVDSLDAHSYCWFGSIRVDKLPYRMFFESFSPLKEAAATTRRDDILEER</sequence>
<comment type="caution">
    <text evidence="2">The sequence shown here is derived from an EMBL/GenBank/DDBJ whole genome shotgun (WGS) entry which is preliminary data.</text>
</comment>
<protein>
    <submittedName>
        <fullName evidence="2">Spindle pole body component 110-like protein</fullName>
    </submittedName>
</protein>
<gene>
    <name evidence="2" type="ORF">EPI10_002309</name>
</gene>
<evidence type="ECO:0000313" key="2">
    <source>
        <dbReference type="EMBL" id="KAA3467284.1"/>
    </source>
</evidence>
<dbReference type="Proteomes" id="UP000325315">
    <property type="component" value="Unassembled WGS sequence"/>
</dbReference>
<dbReference type="Pfam" id="PF24924">
    <property type="entry name" value="DUF7745"/>
    <property type="match status" value="1"/>
</dbReference>
<accession>A0A5B6VE09</accession>
<evidence type="ECO:0000259" key="1">
    <source>
        <dbReference type="Pfam" id="PF24924"/>
    </source>
</evidence>
<name>A0A5B6VE09_9ROSI</name>
<dbReference type="PANTHER" id="PTHR48200">
    <property type="entry name" value="PROTEIN, PUTATIVE-RELATED"/>
    <property type="match status" value="1"/>
</dbReference>
<keyword evidence="3" id="KW-1185">Reference proteome</keyword>
<feature type="domain" description="DUF7745" evidence="1">
    <location>
        <begin position="20"/>
        <end position="89"/>
    </location>
</feature>
<proteinExistence type="predicted"/>
<evidence type="ECO:0000313" key="3">
    <source>
        <dbReference type="Proteomes" id="UP000325315"/>
    </source>
</evidence>
<dbReference type="OrthoDB" id="984336at2759"/>
<reference evidence="3" key="1">
    <citation type="journal article" date="2019" name="Plant Biotechnol. J.">
        <title>Genome sequencing of the Australian wild diploid species Gossypium australe highlights disease resistance and delayed gland morphogenesis.</title>
        <authorList>
            <person name="Cai Y."/>
            <person name="Cai X."/>
            <person name="Wang Q."/>
            <person name="Wang P."/>
            <person name="Zhang Y."/>
            <person name="Cai C."/>
            <person name="Xu Y."/>
            <person name="Wang K."/>
            <person name="Zhou Z."/>
            <person name="Wang C."/>
            <person name="Geng S."/>
            <person name="Li B."/>
            <person name="Dong Q."/>
            <person name="Hou Y."/>
            <person name="Wang H."/>
            <person name="Ai P."/>
            <person name="Liu Z."/>
            <person name="Yi F."/>
            <person name="Sun M."/>
            <person name="An G."/>
            <person name="Cheng J."/>
            <person name="Zhang Y."/>
            <person name="Shi Q."/>
            <person name="Xie Y."/>
            <person name="Shi X."/>
            <person name="Chang Y."/>
            <person name="Huang F."/>
            <person name="Chen Y."/>
            <person name="Hong S."/>
            <person name="Mi L."/>
            <person name="Sun Q."/>
            <person name="Zhang L."/>
            <person name="Zhou B."/>
            <person name="Peng R."/>
            <person name="Zhang X."/>
            <person name="Liu F."/>
        </authorList>
    </citation>
    <scope>NUCLEOTIDE SEQUENCE [LARGE SCALE GENOMIC DNA]</scope>
    <source>
        <strain evidence="3">cv. PA1801</strain>
    </source>
</reference>
<dbReference type="PANTHER" id="PTHR48200:SF1">
    <property type="entry name" value="AMINOTRANSFERASE-LIKE PLANT MOBILE DOMAIN-CONTAINING PROTEIN"/>
    <property type="match status" value="1"/>
</dbReference>
<dbReference type="InterPro" id="IPR056647">
    <property type="entry name" value="DUF7745"/>
</dbReference>
<dbReference type="AlphaFoldDB" id="A0A5B6VE09"/>
<dbReference type="EMBL" id="SMMG02000007">
    <property type="protein sequence ID" value="KAA3467284.1"/>
    <property type="molecule type" value="Genomic_DNA"/>
</dbReference>